<feature type="transmembrane region" description="Helical" evidence="6">
    <location>
        <begin position="201"/>
        <end position="219"/>
    </location>
</feature>
<feature type="transmembrane region" description="Helical" evidence="6">
    <location>
        <begin position="138"/>
        <end position="161"/>
    </location>
</feature>
<dbReference type="Pfam" id="PF13886">
    <property type="entry name" value="TM7S3_TM198"/>
    <property type="match status" value="1"/>
</dbReference>
<keyword evidence="4 6" id="KW-0472">Membrane</keyword>
<feature type="transmembrane region" description="Helical" evidence="6">
    <location>
        <begin position="173"/>
        <end position="194"/>
    </location>
</feature>
<feature type="region of interest" description="Disordered" evidence="5">
    <location>
        <begin position="368"/>
        <end position="413"/>
    </location>
</feature>
<name>A0A5C2SNK4_9APHY</name>
<reference evidence="9" key="1">
    <citation type="journal article" date="2018" name="Genome Biol. Evol.">
        <title>Genomics and development of Lentinus tigrinus, a white-rot wood-decaying mushroom with dimorphic fruiting bodies.</title>
        <authorList>
            <person name="Wu B."/>
            <person name="Xu Z."/>
            <person name="Knudson A."/>
            <person name="Carlson A."/>
            <person name="Chen N."/>
            <person name="Kovaka S."/>
            <person name="LaButti K."/>
            <person name="Lipzen A."/>
            <person name="Pennachio C."/>
            <person name="Riley R."/>
            <person name="Schakwitz W."/>
            <person name="Umezawa K."/>
            <person name="Ohm R.A."/>
            <person name="Grigoriev I.V."/>
            <person name="Nagy L.G."/>
            <person name="Gibbons J."/>
            <person name="Hibbett D."/>
        </authorList>
    </citation>
    <scope>NUCLEOTIDE SEQUENCE [LARGE SCALE GENOMIC DNA]</scope>
    <source>
        <strain evidence="9">ALCF2SS1-6</strain>
    </source>
</reference>
<feature type="transmembrane region" description="Helical" evidence="6">
    <location>
        <begin position="250"/>
        <end position="269"/>
    </location>
</feature>
<feature type="region of interest" description="Disordered" evidence="5">
    <location>
        <begin position="710"/>
        <end position="869"/>
    </location>
</feature>
<keyword evidence="7" id="KW-0732">Signal</keyword>
<evidence type="ECO:0000256" key="5">
    <source>
        <dbReference type="SAM" id="MobiDB-lite"/>
    </source>
</evidence>
<dbReference type="EMBL" id="ML122253">
    <property type="protein sequence ID" value="RPD64864.1"/>
    <property type="molecule type" value="Genomic_DNA"/>
</dbReference>
<keyword evidence="3 6" id="KW-1133">Transmembrane helix</keyword>
<feature type="compositionally biased region" description="Basic and acidic residues" evidence="5">
    <location>
        <begin position="719"/>
        <end position="740"/>
    </location>
</feature>
<evidence type="ECO:0000256" key="1">
    <source>
        <dbReference type="ARBA" id="ARBA00004141"/>
    </source>
</evidence>
<feature type="compositionally biased region" description="Polar residues" evidence="5">
    <location>
        <begin position="561"/>
        <end position="571"/>
    </location>
</feature>
<evidence type="ECO:0000313" key="10">
    <source>
        <dbReference type="Proteomes" id="UP000313359"/>
    </source>
</evidence>
<protein>
    <recommendedName>
        <fullName evidence="8">TM7S3/TM198-like domain-containing protein</fullName>
    </recommendedName>
</protein>
<sequence>MPRLPRLRPAVLWSGLVLALLLAAPVLGQTTTNGTATSTPSVSLSLTTSSTTVTTTIHSGNRDITTATVVPTVFNVTITPTASASKTSSAAASATSTAPPDYTKLDTHIDGAFGVLGAVLILTGLPSAFLGHKNRWTSFFLIGFYTLSLVCFVLILRFGVIQAINPPNKTLRGLFVLSSGVAGIAGGGIAIFFWKAAKYFTGAWGGFALALWIQCFRNGGLIGPLGYRWIMYIAIAVVGFVLCTIPKLHYYIMLTSTAFVGATAFMLGVDCYTTAGLKEFYVWNIGFDELFTKYIQHGIKFPVTQVMQIELGMMGAVAIMGMAVQFQILKILMRKMREIEAERKRQDEAAEARAADRFRELEAEKSDWDRMHPGLPKHGRADSNFSGMPLLNKEGYPTVDPESPMGTPRPRYQSGLSEFMAAPTSVDDLERAERKSRQTPGLLPALDLGDDVESNVPDTFISKQAGSSDSRVSKALTPAEVEDLKKRDELLSEIHTIRRSIDALRGDSPLPNSSISSDSRHPSVPSRPLSVDVSSYLSAAPAAAHLRPPRERDPRARVQSMELSTLSTRSPDPTIGRPTSAPLRDDNWEMYVHERKLFQPPSGVTAPIPTTPIHSPKVPISPAVMEALKDRQRRESALSGEVVDTASADDDVPLALRPHHRKAVSSGSHVPVTILPPKHAIAQPVPKPAEMSPRVKTFEELVERHREKLHELQAPLTQAEKEQADISEARNRWERAKNNEKQAVTKRHAEQEQAIKRARKSGEGAGLGLGKRTASGSGGEDDKKGHRRSLSADILANVPGAATSSRRMSTIKVEDWQRHQVDADTGAPRPTHSRQGSSSMAKRMSGVPFPEATQRDRRRMSSTMRDPVS</sequence>
<dbReference type="AlphaFoldDB" id="A0A5C2SNK4"/>
<dbReference type="PANTHER" id="PTHR39469">
    <property type="entry name" value="CHROMOSOME 1, WHOLE GENOME SHOTGUN SEQUENCE"/>
    <property type="match status" value="1"/>
</dbReference>
<evidence type="ECO:0000256" key="2">
    <source>
        <dbReference type="ARBA" id="ARBA00022692"/>
    </source>
</evidence>
<feature type="region of interest" description="Disordered" evidence="5">
    <location>
        <begin position="428"/>
        <end position="453"/>
    </location>
</feature>
<evidence type="ECO:0000259" key="8">
    <source>
        <dbReference type="Pfam" id="PF13886"/>
    </source>
</evidence>
<dbReference type="OrthoDB" id="102260at2759"/>
<feature type="transmembrane region" description="Helical" evidence="6">
    <location>
        <begin position="111"/>
        <end position="131"/>
    </location>
</feature>
<feature type="compositionally biased region" description="Low complexity" evidence="5">
    <location>
        <begin position="507"/>
        <end position="517"/>
    </location>
</feature>
<keyword evidence="2 6" id="KW-0812">Transmembrane</keyword>
<feature type="transmembrane region" description="Helical" evidence="6">
    <location>
        <begin position="311"/>
        <end position="333"/>
    </location>
</feature>
<proteinExistence type="predicted"/>
<dbReference type="GO" id="GO:0016020">
    <property type="term" value="C:membrane"/>
    <property type="evidence" value="ECO:0007669"/>
    <property type="project" value="UniProtKB-SubCell"/>
</dbReference>
<evidence type="ECO:0000313" key="9">
    <source>
        <dbReference type="EMBL" id="RPD64864.1"/>
    </source>
</evidence>
<evidence type="ECO:0000256" key="4">
    <source>
        <dbReference type="ARBA" id="ARBA00023136"/>
    </source>
</evidence>
<accession>A0A5C2SNK4</accession>
<dbReference type="Proteomes" id="UP000313359">
    <property type="component" value="Unassembled WGS sequence"/>
</dbReference>
<feature type="compositionally biased region" description="Basic and acidic residues" evidence="5">
    <location>
        <begin position="812"/>
        <end position="822"/>
    </location>
</feature>
<feature type="region of interest" description="Disordered" evidence="5">
    <location>
        <begin position="504"/>
        <end position="583"/>
    </location>
</feature>
<evidence type="ECO:0000256" key="7">
    <source>
        <dbReference type="SAM" id="SignalP"/>
    </source>
</evidence>
<feature type="domain" description="TM7S3/TM198-like" evidence="8">
    <location>
        <begin position="117"/>
        <end position="326"/>
    </location>
</feature>
<comment type="subcellular location">
    <subcellularLocation>
        <location evidence="1">Membrane</location>
        <topology evidence="1">Multi-pass membrane protein</topology>
    </subcellularLocation>
</comment>
<dbReference type="STRING" id="1328759.A0A5C2SNK4"/>
<evidence type="ECO:0000256" key="3">
    <source>
        <dbReference type="ARBA" id="ARBA00022989"/>
    </source>
</evidence>
<organism evidence="9 10">
    <name type="scientific">Lentinus tigrinus ALCF2SS1-6</name>
    <dbReference type="NCBI Taxonomy" id="1328759"/>
    <lineage>
        <taxon>Eukaryota</taxon>
        <taxon>Fungi</taxon>
        <taxon>Dikarya</taxon>
        <taxon>Basidiomycota</taxon>
        <taxon>Agaricomycotina</taxon>
        <taxon>Agaricomycetes</taxon>
        <taxon>Polyporales</taxon>
        <taxon>Polyporaceae</taxon>
        <taxon>Lentinus</taxon>
    </lineage>
</organism>
<dbReference type="PANTHER" id="PTHR39469:SF1">
    <property type="entry name" value="DUF4203 DOMAIN-CONTAINING PROTEIN"/>
    <property type="match status" value="1"/>
</dbReference>
<feature type="transmembrane region" description="Helical" evidence="6">
    <location>
        <begin position="225"/>
        <end position="243"/>
    </location>
</feature>
<evidence type="ECO:0000256" key="6">
    <source>
        <dbReference type="SAM" id="Phobius"/>
    </source>
</evidence>
<feature type="chain" id="PRO_5023110959" description="TM7S3/TM198-like domain-containing protein" evidence="7">
    <location>
        <begin position="29"/>
        <end position="869"/>
    </location>
</feature>
<keyword evidence="10" id="KW-1185">Reference proteome</keyword>
<feature type="signal peptide" evidence="7">
    <location>
        <begin position="1"/>
        <end position="28"/>
    </location>
</feature>
<gene>
    <name evidence="9" type="ORF">L227DRAFT_494979</name>
</gene>
<dbReference type="InterPro" id="IPR025256">
    <property type="entry name" value="TM7S3/TM198-like_dom"/>
</dbReference>